<keyword evidence="2" id="KW-1133">Transmembrane helix</keyword>
<dbReference type="InterPro" id="IPR000073">
    <property type="entry name" value="AB_hydrolase_1"/>
</dbReference>
<dbReference type="PANTHER" id="PTHR37471:SF1">
    <property type="entry name" value="AB HYDROLASE-1 DOMAIN-CONTAINING PROTEIN"/>
    <property type="match status" value="1"/>
</dbReference>
<dbReference type="Proteomes" id="UP001497453">
    <property type="component" value="Chromosome 1"/>
</dbReference>
<evidence type="ECO:0000259" key="3">
    <source>
        <dbReference type="Pfam" id="PF12697"/>
    </source>
</evidence>
<reference evidence="5" key="1">
    <citation type="submission" date="2024-04" db="EMBL/GenBank/DDBJ databases">
        <authorList>
            <person name="Shaw F."/>
            <person name="Minotto A."/>
        </authorList>
    </citation>
    <scope>NUCLEOTIDE SEQUENCE [LARGE SCALE GENOMIC DNA]</scope>
</reference>
<sequence length="528" mass="61292">MIGHSVPEYIFIRICITGLRLIAPLSILYLIACLYTNTWILSPWIAAYAFVEAAFYLLVYLPRSWYLQKAAVHPPRLSEEERKALFSRCFARVRDTDQAAGWFFASPPHEIFRDNIAEWLLWALFSSDRNGREEWEDEIEQYIQAMEKLMGHKFKTGWNESVGCMKVSMDPVVSLHRPFIWYLIISIVDTYTTILLACNGFIPYLQHDWHFHFPPHVLAHWARKAPTDRLSYWYRPHRSKTKHPILLLHGIGIGLWTYVPFLLEIVKEDPEVGIIAIENLPISMRMSPPPLDRFAMLDAITKILDYHELPNVVVASHSYGTITAAHMFKDAKLQKRIAASLFIDPITFLLHLPSVAFNFLYREPKTANEWQLWYFASRDPDIARCLSRHFFWIENVLWKEELKDRRVGVVLSGRDQIVDSIEVWRYLTGEADKDPEFRWATDNLEILYYPDLDHSKVFDTAEQRRPLVEMIGRFVETKSTSNGKVEDTSGGDDMHGSSTISERRQANETTSLIGSTSSAISYRSNLKN</sequence>
<dbReference type="SUPFAM" id="SSF53474">
    <property type="entry name" value="alpha/beta-Hydrolases"/>
    <property type="match status" value="1"/>
</dbReference>
<feature type="compositionally biased region" description="Basic and acidic residues" evidence="1">
    <location>
        <begin position="484"/>
        <end position="506"/>
    </location>
</feature>
<dbReference type="EMBL" id="OZ037944">
    <property type="protein sequence ID" value="CAL1694589.1"/>
    <property type="molecule type" value="Genomic_DNA"/>
</dbReference>
<keyword evidence="2" id="KW-0472">Membrane</keyword>
<feature type="transmembrane region" description="Helical" evidence="2">
    <location>
        <begin position="12"/>
        <end position="32"/>
    </location>
</feature>
<accession>A0ABP1CIX2</accession>
<evidence type="ECO:0000256" key="1">
    <source>
        <dbReference type="SAM" id="MobiDB-lite"/>
    </source>
</evidence>
<protein>
    <recommendedName>
        <fullName evidence="3">AB hydrolase-1 domain-containing protein</fullName>
    </recommendedName>
</protein>
<keyword evidence="2" id="KW-0812">Transmembrane</keyword>
<evidence type="ECO:0000256" key="2">
    <source>
        <dbReference type="SAM" id="Phobius"/>
    </source>
</evidence>
<feature type="domain" description="AB hydrolase-1" evidence="3">
    <location>
        <begin position="245"/>
        <end position="416"/>
    </location>
</feature>
<dbReference type="Pfam" id="PF12697">
    <property type="entry name" value="Abhydrolase_6"/>
    <property type="match status" value="1"/>
</dbReference>
<proteinExistence type="predicted"/>
<name>A0ABP1CIX2_9APHY</name>
<evidence type="ECO:0000313" key="5">
    <source>
        <dbReference type="Proteomes" id="UP001497453"/>
    </source>
</evidence>
<dbReference type="InterPro" id="IPR029058">
    <property type="entry name" value="AB_hydrolase_fold"/>
</dbReference>
<dbReference type="PANTHER" id="PTHR37471">
    <property type="entry name" value="UNNAMED PRODUCT"/>
    <property type="match status" value="1"/>
</dbReference>
<feature type="region of interest" description="Disordered" evidence="1">
    <location>
        <begin position="479"/>
        <end position="514"/>
    </location>
</feature>
<feature type="transmembrane region" description="Helical" evidence="2">
    <location>
        <begin position="38"/>
        <end position="59"/>
    </location>
</feature>
<dbReference type="Gene3D" id="3.40.50.1820">
    <property type="entry name" value="alpha/beta hydrolase"/>
    <property type="match status" value="1"/>
</dbReference>
<organism evidence="4 5">
    <name type="scientific">Somion occarium</name>
    <dbReference type="NCBI Taxonomy" id="3059160"/>
    <lineage>
        <taxon>Eukaryota</taxon>
        <taxon>Fungi</taxon>
        <taxon>Dikarya</taxon>
        <taxon>Basidiomycota</taxon>
        <taxon>Agaricomycotina</taxon>
        <taxon>Agaricomycetes</taxon>
        <taxon>Polyporales</taxon>
        <taxon>Cerrenaceae</taxon>
        <taxon>Somion</taxon>
    </lineage>
</organism>
<feature type="transmembrane region" description="Helical" evidence="2">
    <location>
        <begin position="179"/>
        <end position="202"/>
    </location>
</feature>
<gene>
    <name evidence="4" type="ORF">GFSPODELE1_LOCUS380</name>
</gene>
<feature type="transmembrane region" description="Helical" evidence="2">
    <location>
        <begin position="245"/>
        <end position="263"/>
    </location>
</feature>
<keyword evidence="5" id="KW-1185">Reference proteome</keyword>
<evidence type="ECO:0000313" key="4">
    <source>
        <dbReference type="EMBL" id="CAL1694589.1"/>
    </source>
</evidence>